<reference evidence="2" key="1">
    <citation type="submission" date="2023-08" db="EMBL/GenBank/DDBJ databases">
        <title>A de novo genome assembly of Solanum verrucosum Schlechtendal, a Mexican diploid species geographically isolated from the other diploid A-genome species in potato relatives.</title>
        <authorList>
            <person name="Hosaka K."/>
        </authorList>
    </citation>
    <scope>NUCLEOTIDE SEQUENCE</scope>
    <source>
        <tissue evidence="2">Young leaves</tissue>
    </source>
</reference>
<organism evidence="2 3">
    <name type="scientific">Solanum verrucosum</name>
    <dbReference type="NCBI Taxonomy" id="315347"/>
    <lineage>
        <taxon>Eukaryota</taxon>
        <taxon>Viridiplantae</taxon>
        <taxon>Streptophyta</taxon>
        <taxon>Embryophyta</taxon>
        <taxon>Tracheophyta</taxon>
        <taxon>Spermatophyta</taxon>
        <taxon>Magnoliopsida</taxon>
        <taxon>eudicotyledons</taxon>
        <taxon>Gunneridae</taxon>
        <taxon>Pentapetalae</taxon>
        <taxon>asterids</taxon>
        <taxon>lamiids</taxon>
        <taxon>Solanales</taxon>
        <taxon>Solanaceae</taxon>
        <taxon>Solanoideae</taxon>
        <taxon>Solaneae</taxon>
        <taxon>Solanum</taxon>
    </lineage>
</organism>
<dbReference type="FunFam" id="1.25.10.10:FF:000334">
    <property type="entry name" value="Cell differentiation protein-like protein"/>
    <property type="match status" value="1"/>
</dbReference>
<dbReference type="InterPro" id="IPR016024">
    <property type="entry name" value="ARM-type_fold"/>
</dbReference>
<protein>
    <recommendedName>
        <fullName evidence="4">Cell differentiation protein rcd1</fullName>
    </recommendedName>
</protein>
<evidence type="ECO:0000313" key="2">
    <source>
        <dbReference type="EMBL" id="WMV48753.1"/>
    </source>
</evidence>
<evidence type="ECO:0000256" key="1">
    <source>
        <dbReference type="ARBA" id="ARBA00006385"/>
    </source>
</evidence>
<keyword evidence="3" id="KW-1185">Reference proteome</keyword>
<proteinExistence type="inferred from homology"/>
<name>A0AAF0ZT06_SOLVR</name>
<comment type="similarity">
    <text evidence="1">Belongs to the CNOT9 family.</text>
</comment>
<gene>
    <name evidence="2" type="ORF">MTR67_042138</name>
</gene>
<dbReference type="GO" id="GO:0030014">
    <property type="term" value="C:CCR4-NOT complex"/>
    <property type="evidence" value="ECO:0007669"/>
    <property type="project" value="InterPro"/>
</dbReference>
<evidence type="ECO:0000313" key="3">
    <source>
        <dbReference type="Proteomes" id="UP001234989"/>
    </source>
</evidence>
<dbReference type="GO" id="GO:0006402">
    <property type="term" value="P:mRNA catabolic process"/>
    <property type="evidence" value="ECO:0007669"/>
    <property type="project" value="InterPro"/>
</dbReference>
<sequence>MTNLPQSFSVGVGRFGGGGGMSSSSSSSGAPLNKDCKMQSVEQLVLVLCDPNLRENALLELFKKKELFPDLGRLLWHSFGTIAALLQEIVSIYPGLSLPCLAPAQSNRVCNAIALLQSVASHPDTRKSFLNAKNPLYLYPFLNTTSKSTPFEYLRLASLGVICALVKVDDTEVISFLISTDIIPKCLCAMEMGCELSKTVATFIVQKILLDDVGLNYVCAISKSFFEVIQVLGNMVGALAEQPSSRLLKHIIRCYLRLSDNPRACQALKNFLPNMLRDNTFSSCLHEDSMARSWLLQLLLNVNGSPVAPQAGGFDHML</sequence>
<accession>A0AAF0ZT06</accession>
<dbReference type="SUPFAM" id="SSF48371">
    <property type="entry name" value="ARM repeat"/>
    <property type="match status" value="1"/>
</dbReference>
<dbReference type="PANTHER" id="PTHR12262">
    <property type="entry name" value="CCR4-NOT TRANSCRIPTION COMPLEX SUBUNIT 9"/>
    <property type="match status" value="1"/>
</dbReference>
<dbReference type="InterPro" id="IPR007216">
    <property type="entry name" value="CNOT9"/>
</dbReference>
<dbReference type="AlphaFoldDB" id="A0AAF0ZT06"/>
<evidence type="ECO:0008006" key="4">
    <source>
        <dbReference type="Google" id="ProtNLM"/>
    </source>
</evidence>
<dbReference type="InterPro" id="IPR011989">
    <property type="entry name" value="ARM-like"/>
</dbReference>
<dbReference type="Gene3D" id="1.25.10.10">
    <property type="entry name" value="Leucine-rich Repeat Variant"/>
    <property type="match status" value="1"/>
</dbReference>
<dbReference type="Pfam" id="PF04078">
    <property type="entry name" value="Rcd1"/>
    <property type="match status" value="1"/>
</dbReference>
<dbReference type="EMBL" id="CP133621">
    <property type="protein sequence ID" value="WMV48753.1"/>
    <property type="molecule type" value="Genomic_DNA"/>
</dbReference>
<dbReference type="Proteomes" id="UP001234989">
    <property type="component" value="Chromosome 10"/>
</dbReference>